<feature type="non-terminal residue" evidence="2">
    <location>
        <position position="187"/>
    </location>
</feature>
<organism evidence="2 3">
    <name type="scientific">Ascobolus immersus RN42</name>
    <dbReference type="NCBI Taxonomy" id="1160509"/>
    <lineage>
        <taxon>Eukaryota</taxon>
        <taxon>Fungi</taxon>
        <taxon>Dikarya</taxon>
        <taxon>Ascomycota</taxon>
        <taxon>Pezizomycotina</taxon>
        <taxon>Pezizomycetes</taxon>
        <taxon>Pezizales</taxon>
        <taxon>Ascobolaceae</taxon>
        <taxon>Ascobolus</taxon>
    </lineage>
</organism>
<evidence type="ECO:0000313" key="3">
    <source>
        <dbReference type="Proteomes" id="UP000275078"/>
    </source>
</evidence>
<dbReference type="EMBL" id="ML119789">
    <property type="protein sequence ID" value="RPA74484.1"/>
    <property type="molecule type" value="Genomic_DNA"/>
</dbReference>
<dbReference type="STRING" id="1160509.A0A3N4HXT3"/>
<feature type="non-terminal residue" evidence="2">
    <location>
        <position position="1"/>
    </location>
</feature>
<dbReference type="Gene3D" id="3.30.710.10">
    <property type="entry name" value="Potassium Channel Kv1.1, Chain A"/>
    <property type="match status" value="1"/>
</dbReference>
<dbReference type="PANTHER" id="PTHR47843">
    <property type="entry name" value="BTB DOMAIN-CONTAINING PROTEIN-RELATED"/>
    <property type="match status" value="1"/>
</dbReference>
<dbReference type="SUPFAM" id="SSF54695">
    <property type="entry name" value="POZ domain"/>
    <property type="match status" value="1"/>
</dbReference>
<dbReference type="InterPro" id="IPR000210">
    <property type="entry name" value="BTB/POZ_dom"/>
</dbReference>
<dbReference type="OrthoDB" id="6359816at2759"/>
<evidence type="ECO:0000313" key="2">
    <source>
        <dbReference type="EMBL" id="RPA74484.1"/>
    </source>
</evidence>
<dbReference type="AlphaFoldDB" id="A0A3N4HXT3"/>
<reference evidence="2 3" key="1">
    <citation type="journal article" date="2018" name="Nat. Ecol. Evol.">
        <title>Pezizomycetes genomes reveal the molecular basis of ectomycorrhizal truffle lifestyle.</title>
        <authorList>
            <person name="Murat C."/>
            <person name="Payen T."/>
            <person name="Noel B."/>
            <person name="Kuo A."/>
            <person name="Morin E."/>
            <person name="Chen J."/>
            <person name="Kohler A."/>
            <person name="Krizsan K."/>
            <person name="Balestrini R."/>
            <person name="Da Silva C."/>
            <person name="Montanini B."/>
            <person name="Hainaut M."/>
            <person name="Levati E."/>
            <person name="Barry K.W."/>
            <person name="Belfiori B."/>
            <person name="Cichocki N."/>
            <person name="Clum A."/>
            <person name="Dockter R.B."/>
            <person name="Fauchery L."/>
            <person name="Guy J."/>
            <person name="Iotti M."/>
            <person name="Le Tacon F."/>
            <person name="Lindquist E.A."/>
            <person name="Lipzen A."/>
            <person name="Malagnac F."/>
            <person name="Mello A."/>
            <person name="Molinier V."/>
            <person name="Miyauchi S."/>
            <person name="Poulain J."/>
            <person name="Riccioni C."/>
            <person name="Rubini A."/>
            <person name="Sitrit Y."/>
            <person name="Splivallo R."/>
            <person name="Traeger S."/>
            <person name="Wang M."/>
            <person name="Zifcakova L."/>
            <person name="Wipf D."/>
            <person name="Zambonelli A."/>
            <person name="Paolocci F."/>
            <person name="Nowrousian M."/>
            <person name="Ottonello S."/>
            <person name="Baldrian P."/>
            <person name="Spatafora J.W."/>
            <person name="Henrissat B."/>
            <person name="Nagy L.G."/>
            <person name="Aury J.M."/>
            <person name="Wincker P."/>
            <person name="Grigoriev I.V."/>
            <person name="Bonfante P."/>
            <person name="Martin F.M."/>
        </authorList>
    </citation>
    <scope>NUCLEOTIDE SEQUENCE [LARGE SCALE GENOMIC DNA]</scope>
    <source>
        <strain evidence="2 3">RN42</strain>
    </source>
</reference>
<dbReference type="SMART" id="SM00225">
    <property type="entry name" value="BTB"/>
    <property type="match status" value="1"/>
</dbReference>
<sequence length="187" mass="20705">ALLLKTGQYSDLTIRCGDQEFRVHKAVVCPQSSFFAACTDGGFKESIEGVINLEEDDPDTVSRMVTFMYTNTYFDLDPSIDPSDDSAVKAAQLLAHILVYSLADKYAISNLKSHAQTAFETLLLPDNLTKSTLLSTAASVYHHTPSTDRTLRDLITARLTLTFDLLADDPSFRHLCQTNGDLCYDLL</sequence>
<evidence type="ECO:0000259" key="1">
    <source>
        <dbReference type="PROSITE" id="PS50097"/>
    </source>
</evidence>
<dbReference type="Pfam" id="PF00651">
    <property type="entry name" value="BTB"/>
    <property type="match status" value="1"/>
</dbReference>
<gene>
    <name evidence="2" type="ORF">BJ508DRAFT_191841</name>
</gene>
<name>A0A3N4HXT3_ASCIM</name>
<keyword evidence="3" id="KW-1185">Reference proteome</keyword>
<dbReference type="PANTHER" id="PTHR47843:SF5">
    <property type="entry name" value="BTB_POZ DOMAIN PROTEIN"/>
    <property type="match status" value="1"/>
</dbReference>
<dbReference type="CDD" id="cd18186">
    <property type="entry name" value="BTB_POZ_ZBTB_KLHL-like"/>
    <property type="match status" value="1"/>
</dbReference>
<accession>A0A3N4HXT3</accession>
<proteinExistence type="predicted"/>
<protein>
    <recommendedName>
        <fullName evidence="1">BTB domain-containing protein</fullName>
    </recommendedName>
</protein>
<dbReference type="Proteomes" id="UP000275078">
    <property type="component" value="Unassembled WGS sequence"/>
</dbReference>
<dbReference type="InterPro" id="IPR011333">
    <property type="entry name" value="SKP1/BTB/POZ_sf"/>
</dbReference>
<feature type="domain" description="BTB" evidence="1">
    <location>
        <begin position="10"/>
        <end position="71"/>
    </location>
</feature>
<dbReference type="PROSITE" id="PS50097">
    <property type="entry name" value="BTB"/>
    <property type="match status" value="1"/>
</dbReference>